<dbReference type="KEGG" id="sulg:FJR48_04130"/>
<gene>
    <name evidence="1" type="ORF">FJR48_04130</name>
</gene>
<evidence type="ECO:0000313" key="2">
    <source>
        <dbReference type="Proteomes" id="UP000326944"/>
    </source>
</evidence>
<dbReference type="AlphaFoldDB" id="A0A5P8P011"/>
<reference evidence="1 2" key="1">
    <citation type="submission" date="2019-09" db="EMBL/GenBank/DDBJ databases">
        <title>Sulfurimonas gotlandica sp. nov., a chemoautotrophic and psychrotolerant epsilonproteobacterium isolated from a pelagic redoxcline, and an emended description of the genus Sulfurimonas.</title>
        <authorList>
            <person name="Wang S."/>
            <person name="Jiang L."/>
            <person name="Shao S."/>
        </authorList>
    </citation>
    <scope>NUCLEOTIDE SEQUENCE [LARGE SCALE GENOMIC DNA]</scope>
    <source>
        <strain evidence="1 2">GYSZ_1</strain>
    </source>
</reference>
<keyword evidence="2" id="KW-1185">Reference proteome</keyword>
<protein>
    <recommendedName>
        <fullName evidence="3">ATP-grasp domain-containing protein</fullName>
    </recommendedName>
</protein>
<proteinExistence type="predicted"/>
<dbReference type="OrthoDB" id="9919170at2"/>
<name>A0A5P8P011_9BACT</name>
<dbReference type="SUPFAM" id="SSF56059">
    <property type="entry name" value="Glutathione synthetase ATP-binding domain-like"/>
    <property type="match status" value="1"/>
</dbReference>
<dbReference type="EMBL" id="CP043617">
    <property type="protein sequence ID" value="QFR48951.1"/>
    <property type="molecule type" value="Genomic_DNA"/>
</dbReference>
<sequence>MKIKEAIISLDIMPRETYDKFSKFSKLQNASPDEIWKHYPSTGLNNYNPQTMVLEASIIETYLLLDYLKQNKIKARLWYNNPLFIHNEKLFRIKGDEVVEENIENLYFVSLREALAHPFFRILKIILEAKGGALVKPNMQTMQNTGCMNKFYAKRELYSKREKYLGDVIIPFNITQRDHKTFMKYVRENLGDKIVLKKDCVQEGKGVIFKDLSRDNQMQSISKILNSHKSKDREVLISKAYDIEREYRCYFTKHGDKKTVYSIKQRVNHEDIDVFDKDDITIYKNISVKWHEVKTDSDVFKFGSELTYEMLELMTFDTGCLEFAQTTTGEIVFFEVNQMAGPLPFAGEDTKNMTRYYHSIFDNMFKTKEKSD</sequence>
<evidence type="ECO:0008006" key="3">
    <source>
        <dbReference type="Google" id="ProtNLM"/>
    </source>
</evidence>
<accession>A0A5P8P011</accession>
<organism evidence="1 2">
    <name type="scientific">Sulfurimonas lithotrophica</name>
    <dbReference type="NCBI Taxonomy" id="2590022"/>
    <lineage>
        <taxon>Bacteria</taxon>
        <taxon>Pseudomonadati</taxon>
        <taxon>Campylobacterota</taxon>
        <taxon>Epsilonproteobacteria</taxon>
        <taxon>Campylobacterales</taxon>
        <taxon>Sulfurimonadaceae</taxon>
        <taxon>Sulfurimonas</taxon>
    </lineage>
</organism>
<dbReference type="RefSeq" id="WP_152306894.1">
    <property type="nucleotide sequence ID" value="NZ_CP043617.1"/>
</dbReference>
<dbReference type="Proteomes" id="UP000326944">
    <property type="component" value="Chromosome"/>
</dbReference>
<evidence type="ECO:0000313" key="1">
    <source>
        <dbReference type="EMBL" id="QFR48951.1"/>
    </source>
</evidence>